<evidence type="ECO:0000256" key="1">
    <source>
        <dbReference type="ARBA" id="ARBA00023118"/>
    </source>
</evidence>
<accession>A0A9D3AWK8</accession>
<dbReference type="NCBIfam" id="TIGR01875">
    <property type="entry name" value="cas_MJ0381"/>
    <property type="match status" value="1"/>
</dbReference>
<name>A0A9D3AWK8_9FIRM</name>
<sequence>MGLYVYGAVLTPHGIAANNRGETEGNITTLQKILWHNQIHTTVSAEAIRWAIRYNWQKEGTPVNRVWDELKEDYTWRDPKWLAWNPDNLNAEATYIDDDVLGFMLAEAAGTEGNDDLENKKKEKKKLDDKFKELSKEQQKSEEGKELKKKSKELNDYIKAMSKGTCDKRRGVLEIARAISTTPFAGDITFNSKAGTKDRTSLYGTEVHATRYQYGFAFTPERLQVKERALKVIDAIANLGEVAGNHSRFLFDFSPESIILRLTSDPAPRLLYCFEENENETISVPELVRRVNAGDIDAKELYIGGPIAEDNDIKGLKDAFKATGIKKTVEEFKKIINSQLLDGEGKE</sequence>
<feature type="region of interest" description="Disordered" evidence="3">
    <location>
        <begin position="129"/>
        <end position="148"/>
    </location>
</feature>
<dbReference type="RefSeq" id="WP_161823112.1">
    <property type="nucleotide sequence ID" value="NZ_LSRS01000008.1"/>
</dbReference>
<dbReference type="AlphaFoldDB" id="A0A9D3AWK8"/>
<evidence type="ECO:0000256" key="3">
    <source>
        <dbReference type="SAM" id="MobiDB-lite"/>
    </source>
</evidence>
<organism evidence="4 5">
    <name type="scientific">Sporotomaculum syntrophicum</name>
    <dbReference type="NCBI Taxonomy" id="182264"/>
    <lineage>
        <taxon>Bacteria</taxon>
        <taxon>Bacillati</taxon>
        <taxon>Bacillota</taxon>
        <taxon>Clostridia</taxon>
        <taxon>Eubacteriales</taxon>
        <taxon>Desulfallaceae</taxon>
        <taxon>Sporotomaculum</taxon>
    </lineage>
</organism>
<keyword evidence="1" id="KW-0051">Antiviral defense</keyword>
<comment type="function">
    <text evidence="2">CRISPR (clustered regularly interspaced short palindromic repeat) is an adaptive immune system that provides protection against mobile genetic elements (viruses, transposable elements and conjugative plasmids). CRISPR clusters contain spacers, sequences complementary to antecedent mobile elements, and target invading nucleic acids. CRISPR clusters are transcribed and processed into CRISPR RNA (crRNA).</text>
</comment>
<dbReference type="GO" id="GO:0051607">
    <property type="term" value="P:defense response to virus"/>
    <property type="evidence" value="ECO:0007669"/>
    <property type="project" value="UniProtKB-KW"/>
</dbReference>
<dbReference type="InterPro" id="IPR016581">
    <property type="entry name" value="Cas7/Cst2/DevR_bac"/>
</dbReference>
<dbReference type="OrthoDB" id="9781560at2"/>
<evidence type="ECO:0000313" key="5">
    <source>
        <dbReference type="Proteomes" id="UP000798488"/>
    </source>
</evidence>
<protein>
    <submittedName>
        <fullName evidence="4">CRISPR-associated protein Cas7/Cst2/DevR</fullName>
    </submittedName>
</protein>
<gene>
    <name evidence="4" type="primary">devR</name>
    <name evidence="4" type="ORF">SPSYN_02834</name>
</gene>
<dbReference type="EMBL" id="LSRS01000008">
    <property type="protein sequence ID" value="KAF1083922.1"/>
    <property type="molecule type" value="Genomic_DNA"/>
</dbReference>
<proteinExistence type="predicted"/>
<evidence type="ECO:0000313" key="4">
    <source>
        <dbReference type="EMBL" id="KAF1083922.1"/>
    </source>
</evidence>
<reference evidence="4" key="1">
    <citation type="submission" date="2016-02" db="EMBL/GenBank/DDBJ databases">
        <title>Draft Genome Sequence of Sporotomaculum syntrophicum Strain FB, a Syntrophic Benzoate Degrader.</title>
        <authorList>
            <person name="Nobu M.K."/>
            <person name="Narihiro T."/>
            <person name="Qiu Y.-L."/>
            <person name="Ohashi A."/>
            <person name="Liu W.-T."/>
            <person name="Yuji S."/>
        </authorList>
    </citation>
    <scope>NUCLEOTIDE SEQUENCE</scope>
    <source>
        <strain evidence="4">FB</strain>
    </source>
</reference>
<dbReference type="Proteomes" id="UP000798488">
    <property type="component" value="Unassembled WGS sequence"/>
</dbReference>
<comment type="caution">
    <text evidence="4">The sequence shown here is derived from an EMBL/GenBank/DDBJ whole genome shotgun (WGS) entry which is preliminary data.</text>
</comment>
<dbReference type="PIRSF" id="PIRSF011362">
    <property type="entry name" value="Fruiting_body_devlp_DevR"/>
    <property type="match status" value="1"/>
</dbReference>
<keyword evidence="5" id="KW-1185">Reference proteome</keyword>
<evidence type="ECO:0000256" key="2">
    <source>
        <dbReference type="ARBA" id="ARBA00025626"/>
    </source>
</evidence>
<dbReference type="InterPro" id="IPR010154">
    <property type="entry name" value="CRISPR-assoc_Cas7/Cst2/DevR"/>
</dbReference>